<dbReference type="InterPro" id="IPR018584">
    <property type="entry name" value="GT87"/>
</dbReference>
<dbReference type="Proteomes" id="UP000239494">
    <property type="component" value="Unassembled WGS sequence"/>
</dbReference>
<evidence type="ECO:0000313" key="9">
    <source>
        <dbReference type="EMBL" id="PRY38955.1"/>
    </source>
</evidence>
<keyword evidence="9" id="KW-0328">Glycosyltransferase</keyword>
<dbReference type="OrthoDB" id="9774600at2"/>
<gene>
    <name evidence="9" type="ORF">CLV43_108355</name>
</gene>
<accession>A0A2T0SZV9</accession>
<dbReference type="GO" id="GO:0016758">
    <property type="term" value="F:hexosyltransferase activity"/>
    <property type="evidence" value="ECO:0007669"/>
    <property type="project" value="InterPro"/>
</dbReference>
<reference evidence="9 10" key="1">
    <citation type="submission" date="2018-03" db="EMBL/GenBank/DDBJ databases">
        <title>Genomic Encyclopedia of Archaeal and Bacterial Type Strains, Phase II (KMG-II): from individual species to whole genera.</title>
        <authorList>
            <person name="Goeker M."/>
        </authorList>
    </citation>
    <scope>NUCLEOTIDE SEQUENCE [LARGE SCALE GENOMIC DNA]</scope>
    <source>
        <strain evidence="9 10">DSM 44720</strain>
    </source>
</reference>
<feature type="transmembrane region" description="Helical" evidence="8">
    <location>
        <begin position="111"/>
        <end position="136"/>
    </location>
</feature>
<evidence type="ECO:0000256" key="6">
    <source>
        <dbReference type="ARBA" id="ARBA00023136"/>
    </source>
</evidence>
<evidence type="ECO:0000256" key="4">
    <source>
        <dbReference type="ARBA" id="ARBA00022692"/>
    </source>
</evidence>
<feature type="transmembrane region" description="Helical" evidence="8">
    <location>
        <begin position="170"/>
        <end position="187"/>
    </location>
</feature>
<dbReference type="EMBL" id="PVTF01000008">
    <property type="protein sequence ID" value="PRY38955.1"/>
    <property type="molecule type" value="Genomic_DNA"/>
</dbReference>
<evidence type="ECO:0000256" key="8">
    <source>
        <dbReference type="SAM" id="Phobius"/>
    </source>
</evidence>
<dbReference type="AlphaFoldDB" id="A0A2T0SZV9"/>
<evidence type="ECO:0000256" key="5">
    <source>
        <dbReference type="ARBA" id="ARBA00022989"/>
    </source>
</evidence>
<organism evidence="9 10">
    <name type="scientific">Umezawaea tangerina</name>
    <dbReference type="NCBI Taxonomy" id="84725"/>
    <lineage>
        <taxon>Bacteria</taxon>
        <taxon>Bacillati</taxon>
        <taxon>Actinomycetota</taxon>
        <taxon>Actinomycetes</taxon>
        <taxon>Pseudonocardiales</taxon>
        <taxon>Pseudonocardiaceae</taxon>
        <taxon>Umezawaea</taxon>
    </lineage>
</organism>
<dbReference type="GO" id="GO:0005886">
    <property type="term" value="C:plasma membrane"/>
    <property type="evidence" value="ECO:0007669"/>
    <property type="project" value="UniProtKB-SubCell"/>
</dbReference>
<evidence type="ECO:0000256" key="2">
    <source>
        <dbReference type="ARBA" id="ARBA00022475"/>
    </source>
</evidence>
<feature type="transmembrane region" description="Helical" evidence="8">
    <location>
        <begin position="312"/>
        <end position="329"/>
    </location>
</feature>
<feature type="transmembrane region" description="Helical" evidence="8">
    <location>
        <begin position="193"/>
        <end position="214"/>
    </location>
</feature>
<keyword evidence="6 8" id="KW-0472">Membrane</keyword>
<keyword evidence="10" id="KW-1185">Reference proteome</keyword>
<keyword evidence="5 8" id="KW-1133">Transmembrane helix</keyword>
<name>A0A2T0SZV9_9PSEU</name>
<feature type="transmembrane region" description="Helical" evidence="8">
    <location>
        <begin position="285"/>
        <end position="305"/>
    </location>
</feature>
<feature type="transmembrane region" description="Helical" evidence="8">
    <location>
        <begin position="31"/>
        <end position="51"/>
    </location>
</feature>
<keyword evidence="2" id="KW-1003">Cell membrane</keyword>
<keyword evidence="4 8" id="KW-0812">Transmembrane</keyword>
<keyword evidence="3 9" id="KW-0808">Transferase</keyword>
<feature type="transmembrane region" description="Helical" evidence="8">
    <location>
        <begin position="221"/>
        <end position="242"/>
    </location>
</feature>
<evidence type="ECO:0000313" key="10">
    <source>
        <dbReference type="Proteomes" id="UP000239494"/>
    </source>
</evidence>
<comment type="subcellular location">
    <subcellularLocation>
        <location evidence="1">Cell membrane</location>
        <topology evidence="1">Multi-pass membrane protein</topology>
    </subcellularLocation>
</comment>
<feature type="transmembrane region" description="Helical" evidence="8">
    <location>
        <begin position="142"/>
        <end position="158"/>
    </location>
</feature>
<evidence type="ECO:0000256" key="7">
    <source>
        <dbReference type="ARBA" id="ARBA00024033"/>
    </source>
</evidence>
<evidence type="ECO:0000256" key="3">
    <source>
        <dbReference type="ARBA" id="ARBA00022679"/>
    </source>
</evidence>
<feature type="transmembrane region" description="Helical" evidence="8">
    <location>
        <begin position="392"/>
        <end position="410"/>
    </location>
</feature>
<proteinExistence type="inferred from homology"/>
<protein>
    <submittedName>
        <fullName evidence="9">Alpha-1,2-mannosyltransferase</fullName>
    </submittedName>
</protein>
<comment type="similarity">
    <text evidence="7">Belongs to the glycosyltransferase 87 family.</text>
</comment>
<evidence type="ECO:0000256" key="1">
    <source>
        <dbReference type="ARBA" id="ARBA00004651"/>
    </source>
</evidence>
<dbReference type="Pfam" id="PF09594">
    <property type="entry name" value="GT87"/>
    <property type="match status" value="1"/>
</dbReference>
<sequence>MRGKYLFLCQIRQKRGFHEMTHLLRWARHPAVFAALLAFDLALVVSTVFTFHPEAGNRYLLDLDVYRTGARVWLDGGDLYADLPLLAGFTLPFTYPPFAAAVLAPLTLPPLWVANTLLTVVSAVVMAGSTMLVARALGAPRRYWSVLAVATVPFTLVFEPMRSNVAAGQINPLLLLLVVVDCLVLTPSRYRGALVGIAAAVKLTPAAFILFFLLKRDRRAALNAVLSFVACSGIGFLCAPVDSWRFWTEVLYQTNRVGGPVFTANQSITGVLARFDVPPLLHTGLWLGLGAVVVGLAVVGIGKALAEGQTTLALALTALVPLLCSPISWSHHWVWAVPLVLALGVAGWRARPPLVLAISGMTLFTLGAHWWFPATGDVERTWPLWQQLVGSGYTYWGFAVLGCAAAGLLVPKPHVHATHPAVPLAAVRESRHTP</sequence>
<feature type="transmembrane region" description="Helical" evidence="8">
    <location>
        <begin position="83"/>
        <end position="104"/>
    </location>
</feature>
<comment type="caution">
    <text evidence="9">The sequence shown here is derived from an EMBL/GenBank/DDBJ whole genome shotgun (WGS) entry which is preliminary data.</text>
</comment>
<feature type="transmembrane region" description="Helical" evidence="8">
    <location>
        <begin position="355"/>
        <end position="372"/>
    </location>
</feature>